<reference evidence="2 3" key="2">
    <citation type="journal article" date="2014" name="PLoS ONE">
        <title>Evolution of mitochondria reconstructed from the energy metabolism of living bacteria.</title>
        <authorList>
            <person name="Degli Esposti M."/>
            <person name="Chouaia B."/>
            <person name="Comandatore F."/>
            <person name="Crotti E."/>
            <person name="Sassera D."/>
            <person name="Lievens P.M."/>
            <person name="Daffonchio D."/>
            <person name="Bandi C."/>
        </authorList>
    </citation>
    <scope>NUCLEOTIDE SEQUENCE [LARGE SCALE GENOMIC DNA]</scope>
    <source>
        <strain evidence="2 3">SF2.1</strain>
    </source>
</reference>
<dbReference type="NCBIfam" id="TIGR00278">
    <property type="entry name" value="membrane protein insertion efficiency factor YidD"/>
    <property type="match status" value="1"/>
</dbReference>
<sequence length="77" mass="8712">MIGLGRKLLLSCLLGGLHVYRRYISPQLGTNCRFHPSCSAYAQEALRRHGLVRGIWLTVKRLLRCHPYCCGGYDPVP</sequence>
<dbReference type="GO" id="GO:0005886">
    <property type="term" value="C:plasma membrane"/>
    <property type="evidence" value="ECO:0007669"/>
    <property type="project" value="UniProtKB-SubCell"/>
</dbReference>
<comment type="caution">
    <text evidence="2">The sequence shown here is derived from an EMBL/GenBank/DDBJ whole genome shotgun (WGS) entry which is preliminary data.</text>
</comment>
<dbReference type="SMART" id="SM01234">
    <property type="entry name" value="Haemolytic"/>
    <property type="match status" value="1"/>
</dbReference>
<evidence type="ECO:0000313" key="2">
    <source>
        <dbReference type="EMBL" id="CDG38361.1"/>
    </source>
</evidence>
<keyword evidence="1" id="KW-0472">Membrane</keyword>
<keyword evidence="1" id="KW-1003">Cell membrane</keyword>
<dbReference type="AlphaFoldDB" id="A0A060QGG5"/>
<dbReference type="HAMAP" id="MF_00386">
    <property type="entry name" value="UPF0161_YidD"/>
    <property type="match status" value="1"/>
</dbReference>
<proteinExistence type="inferred from homology"/>
<dbReference type="EMBL" id="CBLX010000003">
    <property type="protein sequence ID" value="CDG38361.1"/>
    <property type="molecule type" value="Genomic_DNA"/>
</dbReference>
<comment type="similarity">
    <text evidence="1">Belongs to the UPF0161 family.</text>
</comment>
<gene>
    <name evidence="2" type="ORF">ASAP_0316</name>
</gene>
<dbReference type="PANTHER" id="PTHR33383:SF1">
    <property type="entry name" value="MEMBRANE PROTEIN INSERTION EFFICIENCY FACTOR-RELATED"/>
    <property type="match status" value="1"/>
</dbReference>
<dbReference type="InterPro" id="IPR002696">
    <property type="entry name" value="Membr_insert_effic_factor_YidD"/>
</dbReference>
<comment type="function">
    <text evidence="1">Could be involved in insertion of integral membrane proteins into the membrane.</text>
</comment>
<evidence type="ECO:0000313" key="3">
    <source>
        <dbReference type="Proteomes" id="UP000027583"/>
    </source>
</evidence>
<comment type="subcellular location">
    <subcellularLocation>
        <location evidence="1">Cell membrane</location>
        <topology evidence="1">Peripheral membrane protein</topology>
        <orientation evidence="1">Cytoplasmic side</orientation>
    </subcellularLocation>
</comment>
<reference evidence="2 3" key="1">
    <citation type="journal article" date="2014" name="Genome Biol. Evol.">
        <title>Acetic acid bacteria genomes reveal functional traits for adaptation to life in insect guts.</title>
        <authorList>
            <person name="Chouaia B."/>
            <person name="Gaiarsa S."/>
            <person name="Crotti E."/>
            <person name="Comandatore F."/>
            <person name="Degli Esposti M."/>
            <person name="Ricci I."/>
            <person name="Alma A."/>
            <person name="Favia G."/>
            <person name="Bandi C."/>
            <person name="Daffonchio D."/>
        </authorList>
    </citation>
    <scope>NUCLEOTIDE SEQUENCE [LARGE SCALE GENOMIC DNA]</scope>
    <source>
        <strain evidence="2 3">SF2.1</strain>
    </source>
</reference>
<protein>
    <recommendedName>
        <fullName evidence="1">Putative membrane protein insertion efficiency factor</fullName>
    </recommendedName>
</protein>
<dbReference type="PANTHER" id="PTHR33383">
    <property type="entry name" value="MEMBRANE PROTEIN INSERTION EFFICIENCY FACTOR-RELATED"/>
    <property type="match status" value="1"/>
</dbReference>
<dbReference type="RefSeq" id="WP_309680745.1">
    <property type="nucleotide sequence ID" value="NZ_CBLX010000003.1"/>
</dbReference>
<dbReference type="eggNOG" id="COG0759">
    <property type="taxonomic scope" value="Bacteria"/>
</dbReference>
<name>A0A060QGG5_9PROT</name>
<organism evidence="2 3">
    <name type="scientific">Asaia bogorensis</name>
    <dbReference type="NCBI Taxonomy" id="91915"/>
    <lineage>
        <taxon>Bacteria</taxon>
        <taxon>Pseudomonadati</taxon>
        <taxon>Pseudomonadota</taxon>
        <taxon>Alphaproteobacteria</taxon>
        <taxon>Acetobacterales</taxon>
        <taxon>Acetobacteraceae</taxon>
        <taxon>Asaia</taxon>
    </lineage>
</organism>
<accession>A0A060QGG5</accession>
<dbReference type="Proteomes" id="UP000027583">
    <property type="component" value="Unassembled WGS sequence"/>
</dbReference>
<dbReference type="Pfam" id="PF01809">
    <property type="entry name" value="YidD"/>
    <property type="match status" value="1"/>
</dbReference>
<evidence type="ECO:0000256" key="1">
    <source>
        <dbReference type="HAMAP-Rule" id="MF_00386"/>
    </source>
</evidence>